<accession>A0A0E9QLJ5</accession>
<feature type="transmembrane region" description="Helical" evidence="1">
    <location>
        <begin position="27"/>
        <end position="44"/>
    </location>
</feature>
<sequence>MFTCQWIIRIVGTLINKGKLMDMLRPMISLKVIFVLVILVSTVFSKEVA</sequence>
<reference evidence="2" key="1">
    <citation type="submission" date="2014-11" db="EMBL/GenBank/DDBJ databases">
        <authorList>
            <person name="Amaro Gonzalez C."/>
        </authorList>
    </citation>
    <scope>NUCLEOTIDE SEQUENCE</scope>
</reference>
<proteinExistence type="predicted"/>
<reference evidence="2" key="2">
    <citation type="journal article" date="2015" name="Fish Shellfish Immunol.">
        <title>Early steps in the European eel (Anguilla anguilla)-Vibrio vulnificus interaction in the gills: Role of the RtxA13 toxin.</title>
        <authorList>
            <person name="Callol A."/>
            <person name="Pajuelo D."/>
            <person name="Ebbesson L."/>
            <person name="Teles M."/>
            <person name="MacKenzie S."/>
            <person name="Amaro C."/>
        </authorList>
    </citation>
    <scope>NUCLEOTIDE SEQUENCE</scope>
</reference>
<dbReference type="EMBL" id="GBXM01091649">
    <property type="protein sequence ID" value="JAH16928.1"/>
    <property type="molecule type" value="Transcribed_RNA"/>
</dbReference>
<keyword evidence="1" id="KW-1133">Transmembrane helix</keyword>
<organism evidence="2">
    <name type="scientific">Anguilla anguilla</name>
    <name type="common">European freshwater eel</name>
    <name type="synonym">Muraena anguilla</name>
    <dbReference type="NCBI Taxonomy" id="7936"/>
    <lineage>
        <taxon>Eukaryota</taxon>
        <taxon>Metazoa</taxon>
        <taxon>Chordata</taxon>
        <taxon>Craniata</taxon>
        <taxon>Vertebrata</taxon>
        <taxon>Euteleostomi</taxon>
        <taxon>Actinopterygii</taxon>
        <taxon>Neopterygii</taxon>
        <taxon>Teleostei</taxon>
        <taxon>Anguilliformes</taxon>
        <taxon>Anguillidae</taxon>
        <taxon>Anguilla</taxon>
    </lineage>
</organism>
<keyword evidence="1" id="KW-0812">Transmembrane</keyword>
<evidence type="ECO:0000256" key="1">
    <source>
        <dbReference type="SAM" id="Phobius"/>
    </source>
</evidence>
<name>A0A0E9QLJ5_ANGAN</name>
<evidence type="ECO:0000313" key="2">
    <source>
        <dbReference type="EMBL" id="JAH16928.1"/>
    </source>
</evidence>
<dbReference type="AlphaFoldDB" id="A0A0E9QLJ5"/>
<keyword evidence="1" id="KW-0472">Membrane</keyword>
<protein>
    <submittedName>
        <fullName evidence="2">Uncharacterized protein</fullName>
    </submittedName>
</protein>